<dbReference type="SUPFAM" id="SSF57196">
    <property type="entry name" value="EGF/Laminin"/>
    <property type="match status" value="6"/>
</dbReference>
<dbReference type="InterPro" id="IPR003591">
    <property type="entry name" value="Leu-rich_rpt_typical-subtyp"/>
</dbReference>
<dbReference type="FunFam" id="3.80.10.10:FF:000004">
    <property type="entry name" value="Slit guidance ligand 2"/>
    <property type="match status" value="1"/>
</dbReference>
<dbReference type="FunFam" id="3.80.10.10:FF:000770">
    <property type="entry name" value="Uncharacterized protein"/>
    <property type="match status" value="1"/>
</dbReference>
<dbReference type="SMART" id="SM00041">
    <property type="entry name" value="CT"/>
    <property type="match status" value="1"/>
</dbReference>
<dbReference type="InterPro" id="IPR018097">
    <property type="entry name" value="EGF_Ca-bd_CS"/>
</dbReference>
<keyword evidence="18" id="KW-1185">Reference proteome</keyword>
<dbReference type="SMART" id="SM00365">
    <property type="entry name" value="LRR_SD22"/>
    <property type="match status" value="10"/>
</dbReference>
<feature type="domain" description="EGF-like" evidence="16">
    <location>
        <begin position="980"/>
        <end position="1019"/>
    </location>
</feature>
<comment type="subcellular location">
    <subcellularLocation>
        <location evidence="1">Secreted</location>
    </subcellularLocation>
</comment>
<evidence type="ECO:0000256" key="3">
    <source>
        <dbReference type="ARBA" id="ARBA00022525"/>
    </source>
</evidence>
<dbReference type="PROSITE" id="PS01225">
    <property type="entry name" value="CTCK_2"/>
    <property type="match status" value="1"/>
</dbReference>
<dbReference type="PROSITE" id="PS50026">
    <property type="entry name" value="EGF_3"/>
    <property type="match status" value="7"/>
</dbReference>
<proteinExistence type="predicted"/>
<dbReference type="SMART" id="SM00282">
    <property type="entry name" value="LamG"/>
    <property type="match status" value="1"/>
</dbReference>
<name>A0A914CMP2_9BILA</name>
<feature type="domain" description="EGF-like" evidence="16">
    <location>
        <begin position="942"/>
        <end position="978"/>
    </location>
</feature>
<keyword evidence="8 11" id="KW-1015">Disulfide bond</keyword>
<dbReference type="FunFam" id="2.10.25.10:FF:000063">
    <property type="entry name" value="Slit guidance ligand 2"/>
    <property type="match status" value="1"/>
</dbReference>
<dbReference type="CDD" id="cd00054">
    <property type="entry name" value="EGF_CA"/>
    <property type="match status" value="6"/>
</dbReference>
<dbReference type="InterPro" id="IPR050541">
    <property type="entry name" value="LRR_TM_domain-containing"/>
</dbReference>
<dbReference type="PROSITE" id="PS00010">
    <property type="entry name" value="ASX_HYDROXYL"/>
    <property type="match status" value="2"/>
</dbReference>
<dbReference type="Pfam" id="PF01462">
    <property type="entry name" value="LRRNT"/>
    <property type="match status" value="3"/>
</dbReference>
<keyword evidence="9" id="KW-0325">Glycoprotein</keyword>
<dbReference type="PANTHER" id="PTHR24369">
    <property type="entry name" value="ANTIGEN BSP, PUTATIVE-RELATED"/>
    <property type="match status" value="1"/>
</dbReference>
<feature type="disulfide bond" evidence="11">
    <location>
        <begin position="930"/>
        <end position="939"/>
    </location>
</feature>
<dbReference type="FunFam" id="2.10.25.10:FF:000472">
    <property type="entry name" value="Uncharacterized protein, isoform A"/>
    <property type="match status" value="1"/>
</dbReference>
<evidence type="ECO:0000256" key="12">
    <source>
        <dbReference type="PROSITE-ProRule" id="PRU00122"/>
    </source>
</evidence>
<feature type="domain" description="EGF-like" evidence="16">
    <location>
        <begin position="1287"/>
        <end position="1326"/>
    </location>
</feature>
<feature type="disulfide bond" evidence="11">
    <location>
        <begin position="1316"/>
        <end position="1325"/>
    </location>
</feature>
<feature type="disulfide bond" evidence="11">
    <location>
        <begin position="1095"/>
        <end position="1104"/>
    </location>
</feature>
<feature type="disulfide bond" evidence="10">
    <location>
        <begin position="1332"/>
        <end position="1382"/>
    </location>
</feature>
<dbReference type="SMART" id="SM00179">
    <property type="entry name" value="EGF_CA"/>
    <property type="match status" value="6"/>
</dbReference>
<evidence type="ECO:0000259" key="16">
    <source>
        <dbReference type="PROSITE" id="PS50026"/>
    </source>
</evidence>
<dbReference type="WBParaSite" id="ACRNAN_scaffold123.g30313.t1">
    <property type="protein sequence ID" value="ACRNAN_scaffold123.g30313.t1"/>
    <property type="gene ID" value="ACRNAN_scaffold123.g30313"/>
</dbReference>
<dbReference type="FunFam" id="2.10.25.10:FF:000851">
    <property type="entry name" value="Slit homolog 1 protein"/>
    <property type="match status" value="1"/>
</dbReference>
<dbReference type="Gene3D" id="3.80.10.10">
    <property type="entry name" value="Ribonuclease Inhibitor"/>
    <property type="match status" value="5"/>
</dbReference>
<dbReference type="Gene3D" id="2.10.25.10">
    <property type="entry name" value="Laminin"/>
    <property type="match status" value="6"/>
</dbReference>
<dbReference type="Pfam" id="PF00560">
    <property type="entry name" value="LRR_1"/>
    <property type="match status" value="1"/>
</dbReference>
<feature type="disulfide bond" evidence="11">
    <location>
        <begin position="1009"/>
        <end position="1018"/>
    </location>
</feature>
<feature type="domain" description="SRCR" evidence="17">
    <location>
        <begin position="134"/>
        <end position="237"/>
    </location>
</feature>
<dbReference type="Pfam" id="PF00008">
    <property type="entry name" value="EGF"/>
    <property type="match status" value="5"/>
</dbReference>
<dbReference type="PROSITE" id="PS01187">
    <property type="entry name" value="EGF_CA"/>
    <property type="match status" value="1"/>
</dbReference>
<feature type="domain" description="EGF-like" evidence="16">
    <location>
        <begin position="866"/>
        <end position="901"/>
    </location>
</feature>
<evidence type="ECO:0000259" key="15">
    <source>
        <dbReference type="PROSITE" id="PS50025"/>
    </source>
</evidence>
<evidence type="ECO:0000256" key="6">
    <source>
        <dbReference type="ARBA" id="ARBA00022729"/>
    </source>
</evidence>
<evidence type="ECO:0000256" key="11">
    <source>
        <dbReference type="PROSITE-ProRule" id="PRU00076"/>
    </source>
</evidence>
<dbReference type="FunFam" id="3.80.10.10:FF:000002">
    <property type="entry name" value="Slit guidance ligand 2"/>
    <property type="match status" value="2"/>
</dbReference>
<evidence type="ECO:0000259" key="14">
    <source>
        <dbReference type="PROSITE" id="PS01225"/>
    </source>
</evidence>
<sequence length="1423" mass="159201">MKIPEGIPPDTVRLDLQENKIYEIKKDDFAKLGQLKILQLMDNEIHLIEEHAFDNLTNLERLRLNRNRLRNLPDHLFIHNEKLHRLDLSENYLSIITDDQLQGPKNMRNLQLDRNQLTCLDSGAISKWTDLEILTLNGNSLTTLGELENASNLRVLRLVDNPWQCDCRLKWMKHMKYALVGNVKCHRPALLQGRSLENVNEQYMKCSGIEKRAATSCREARVCPSVCTCTETTVDCRDRGLKHIPANLPISTTELRLEQNQITFIPSNAIQSLEKLRRLDMSKNMIKEIHPDAFNGLTSLNTLVLYGNNLTDLPSNVFRHLSSLQLLLLNANRLSCLRRDTFKGLSNLNLLSLYDNQIKSISNGTFEPLVNLQTLHLARNPLICDCNLEWLALLLTQRPIETSGAKCEAPKRVAKKRLTSLQSSKFRCKGSEVFVTKHADECVIDYDCPSACFCHQTVVDCSGRGLTEIPHDVPFFTTELRLNNNRIEAVKIQPSLDRLQNLEKLDLSNNKISSIEDNALANLKALKELHLSSNRLRHFSSASMGHAAKNLQVLYLNDNLMQCITATTFGSFVGLRHLTLSNNQLRCITEQALANLDNLHSLYLSNNQFACNCHLADFINYLKQNASSRLFDIATCSEPTELKGRPIASLAEKELICNERMENVCAENGNYCPSGCTCQDTIVRCSNKNLKEFPLGIPPDTTELYLDINKITHIPIGLLSRLTQLIKLDLSQNEIAIIQNSTFQNLTKLSTLILSYNKLQCLEETSLWGLYSLRILSLHGNNLSRLPESAFSHLTNITHIALGSNALYCDCHMAWFSKWIKAKFVEPGIAKCEAPESVKNQLLLTANNNQFKCNAEVPKHILAKCDACAESVCQNKGVCVRGPGRTYQCNCPVGFHGKNCEHEIDACYGEPCLNNATCKVIQEGRFKCHCAKGFTGERCETNMDDCVKNKCENGATCVDGINSYTCLCPHLYKGNYCEDRIAYCSKDLNPCENNGKCMPVGRHSYSCLCPTGYNGQNCSTNIDDCEQNLCRNSGICIDGINSYTCQCPIGYTGEYCEAPLISNSLYRDYVPPCGPDSCERGQCILNEDEDHECECFHGFSGPHCNQQMSVGFDQIDSYVALEPWDANPKGNLTLTVTTTGKTGVIAYYGDKSYFSAELFDGRIKIAFYVGNYPPSFMYSFVKVNDGLPHTIQILINGNQITMLVDGALPQTITNYGKVSQFATDTKQNLYVGGIPHHLSKKAMAGFHLKQTHSLHGCISNVYVNDLKIDFVSHAVELKDILDTCVNVVDLCRGVDCGPTGTCVVNATTPDGYYCKCENGYSGKSCEKRVISCNKEKYRYYHEEGDCRSIEQIKSARCLGWCGEDPNDAPTEDGSIFGPGSCCAPVKQKRRRVKMHCKDGGSRTSLVNIIRKCQCTNECAASAN</sequence>
<dbReference type="InterPro" id="IPR006207">
    <property type="entry name" value="Cys_knot_C"/>
</dbReference>
<dbReference type="CDD" id="cd00110">
    <property type="entry name" value="LamG"/>
    <property type="match status" value="1"/>
</dbReference>
<dbReference type="InterPro" id="IPR000483">
    <property type="entry name" value="Cys-rich_flank_reg_C"/>
</dbReference>
<dbReference type="GO" id="GO:0005509">
    <property type="term" value="F:calcium ion binding"/>
    <property type="evidence" value="ECO:0007669"/>
    <property type="project" value="InterPro"/>
</dbReference>
<dbReference type="PROSITE" id="PS00022">
    <property type="entry name" value="EGF_1"/>
    <property type="match status" value="7"/>
</dbReference>
<feature type="disulfide bond" evidence="11">
    <location>
        <begin position="891"/>
        <end position="900"/>
    </location>
</feature>
<dbReference type="Gene3D" id="2.60.120.200">
    <property type="match status" value="1"/>
</dbReference>
<evidence type="ECO:0000313" key="18">
    <source>
        <dbReference type="Proteomes" id="UP000887540"/>
    </source>
</evidence>
<evidence type="ECO:0000256" key="10">
    <source>
        <dbReference type="PROSITE-ProRule" id="PRU00039"/>
    </source>
</evidence>
<dbReference type="GO" id="GO:0005576">
    <property type="term" value="C:extracellular region"/>
    <property type="evidence" value="ECO:0007669"/>
    <property type="project" value="UniProtKB-SubCell"/>
</dbReference>
<dbReference type="SMART" id="SM00369">
    <property type="entry name" value="LRR_TYP"/>
    <property type="match status" value="19"/>
</dbReference>
<evidence type="ECO:0000256" key="4">
    <source>
        <dbReference type="ARBA" id="ARBA00022536"/>
    </source>
</evidence>
<dbReference type="SMART" id="SM00364">
    <property type="entry name" value="LRR_BAC"/>
    <property type="match status" value="8"/>
</dbReference>
<feature type="disulfide bond" evidence="12">
    <location>
        <begin position="1257"/>
        <end position="1284"/>
    </location>
</feature>
<dbReference type="GO" id="GO:0007399">
    <property type="term" value="P:nervous system development"/>
    <property type="evidence" value="ECO:0007669"/>
    <property type="project" value="UniProtKB-ARBA"/>
</dbReference>
<keyword evidence="5" id="KW-0433">Leucine-rich repeat</keyword>
<dbReference type="InterPro" id="IPR000152">
    <property type="entry name" value="EGF-type_Asp/Asn_hydroxyl_site"/>
</dbReference>
<dbReference type="InterPro" id="IPR001881">
    <property type="entry name" value="EGF-like_Ca-bd_dom"/>
</dbReference>
<dbReference type="Pfam" id="PF02210">
    <property type="entry name" value="Laminin_G_2"/>
    <property type="match status" value="1"/>
</dbReference>
<evidence type="ECO:0000256" key="8">
    <source>
        <dbReference type="ARBA" id="ARBA00023157"/>
    </source>
</evidence>
<dbReference type="PROSITE" id="PS51450">
    <property type="entry name" value="LRR"/>
    <property type="match status" value="5"/>
</dbReference>
<dbReference type="PROSITE" id="PS50287">
    <property type="entry name" value="SRCR_2"/>
    <property type="match status" value="1"/>
</dbReference>
<keyword evidence="6" id="KW-0732">Signal</keyword>
<dbReference type="Pfam" id="PF13855">
    <property type="entry name" value="LRR_8"/>
    <property type="match status" value="6"/>
</dbReference>
<dbReference type="SMART" id="SM00181">
    <property type="entry name" value="EGF"/>
    <property type="match status" value="7"/>
</dbReference>
<evidence type="ECO:0000256" key="13">
    <source>
        <dbReference type="PROSITE-ProRule" id="PRU00196"/>
    </source>
</evidence>
<evidence type="ECO:0000256" key="2">
    <source>
        <dbReference type="ARBA" id="ARBA00022473"/>
    </source>
</evidence>
<dbReference type="PROSITE" id="PS01185">
    <property type="entry name" value="CTCK_1"/>
    <property type="match status" value="1"/>
</dbReference>
<feature type="domain" description="CTCK" evidence="14">
    <location>
        <begin position="1332"/>
        <end position="1419"/>
    </location>
</feature>
<dbReference type="InterPro" id="IPR000372">
    <property type="entry name" value="LRRNT"/>
</dbReference>
<keyword evidence="3" id="KW-0964">Secreted</keyword>
<feature type="disulfide bond" evidence="11">
    <location>
        <begin position="1047"/>
        <end position="1056"/>
    </location>
</feature>
<evidence type="ECO:0000256" key="9">
    <source>
        <dbReference type="ARBA" id="ARBA00023180"/>
    </source>
</evidence>
<feature type="domain" description="EGF-like" evidence="16">
    <location>
        <begin position="1021"/>
        <end position="1057"/>
    </location>
</feature>
<dbReference type="Proteomes" id="UP000887540">
    <property type="component" value="Unplaced"/>
</dbReference>
<feature type="disulfide bond" evidence="11">
    <location>
        <begin position="968"/>
        <end position="977"/>
    </location>
</feature>
<dbReference type="Pfam" id="PF01463">
    <property type="entry name" value="LRRCT"/>
    <property type="match status" value="3"/>
</dbReference>
<dbReference type="PROSITE" id="PS01186">
    <property type="entry name" value="EGF_2"/>
    <property type="match status" value="6"/>
</dbReference>
<dbReference type="PANTHER" id="PTHR24369:SF196">
    <property type="entry name" value="RETICULON 4 RECEPTOR LIKE 1"/>
    <property type="match status" value="1"/>
</dbReference>
<dbReference type="InterPro" id="IPR032675">
    <property type="entry name" value="LRR_dom_sf"/>
</dbReference>
<dbReference type="GO" id="GO:0005886">
    <property type="term" value="C:plasma membrane"/>
    <property type="evidence" value="ECO:0007669"/>
    <property type="project" value="TreeGrafter"/>
</dbReference>
<dbReference type="InterPro" id="IPR001190">
    <property type="entry name" value="SRCR"/>
</dbReference>
<protein>
    <submittedName>
        <fullName evidence="19">Protein slit</fullName>
    </submittedName>
</protein>
<dbReference type="SUPFAM" id="SSF52058">
    <property type="entry name" value="L domain-like"/>
    <property type="match status" value="2"/>
</dbReference>
<evidence type="ECO:0000313" key="19">
    <source>
        <dbReference type="WBParaSite" id="ACRNAN_scaffold123.g30313.t1"/>
    </source>
</evidence>
<dbReference type="InterPro" id="IPR001791">
    <property type="entry name" value="Laminin_G"/>
</dbReference>
<reference evidence="19" key="1">
    <citation type="submission" date="2022-11" db="UniProtKB">
        <authorList>
            <consortium name="WormBaseParasite"/>
        </authorList>
    </citation>
    <scope>IDENTIFICATION</scope>
</reference>
<dbReference type="SUPFAM" id="SSF49899">
    <property type="entry name" value="Concanavalin A-like lectins/glucanases"/>
    <property type="match status" value="1"/>
</dbReference>
<keyword evidence="4 11" id="KW-0245">EGF-like domain</keyword>
<feature type="domain" description="Laminin G" evidence="15">
    <location>
        <begin position="1108"/>
        <end position="1284"/>
    </location>
</feature>
<dbReference type="SMART" id="SM00082">
    <property type="entry name" value="LRRCT"/>
    <property type="match status" value="4"/>
</dbReference>
<dbReference type="InterPro" id="IPR000742">
    <property type="entry name" value="EGF"/>
</dbReference>
<dbReference type="PROSITE" id="PS50025">
    <property type="entry name" value="LAM_G_DOMAIN"/>
    <property type="match status" value="1"/>
</dbReference>
<evidence type="ECO:0000256" key="1">
    <source>
        <dbReference type="ARBA" id="ARBA00004613"/>
    </source>
</evidence>
<evidence type="ECO:0000256" key="5">
    <source>
        <dbReference type="ARBA" id="ARBA00022614"/>
    </source>
</evidence>
<feature type="domain" description="EGF-like" evidence="16">
    <location>
        <begin position="1069"/>
        <end position="1105"/>
    </location>
</feature>
<comment type="caution">
    <text evidence="13">Lacks conserved residue(s) required for the propagation of feature annotation.</text>
</comment>
<dbReference type="InterPro" id="IPR001611">
    <property type="entry name" value="Leu-rich_rpt"/>
</dbReference>
<evidence type="ECO:0000259" key="17">
    <source>
        <dbReference type="PROSITE" id="PS50287"/>
    </source>
</evidence>
<evidence type="ECO:0000256" key="7">
    <source>
        <dbReference type="ARBA" id="ARBA00022737"/>
    </source>
</evidence>
<keyword evidence="2" id="KW-0217">Developmental protein</keyword>
<feature type="domain" description="EGF-like" evidence="16">
    <location>
        <begin position="903"/>
        <end position="940"/>
    </location>
</feature>
<feature type="disulfide bond" evidence="11">
    <location>
        <begin position="1073"/>
        <end position="1083"/>
    </location>
</feature>
<dbReference type="FunFam" id="2.10.25.10:FF:000080">
    <property type="entry name" value="Neurogenic locus notch 1"/>
    <property type="match status" value="1"/>
</dbReference>
<accession>A0A914CMP2</accession>
<keyword evidence="7" id="KW-0677">Repeat</keyword>
<dbReference type="SMART" id="SM00013">
    <property type="entry name" value="LRRNT"/>
    <property type="match status" value="3"/>
</dbReference>
<dbReference type="InterPro" id="IPR013320">
    <property type="entry name" value="ConA-like_dom_sf"/>
</dbReference>
<organism evidence="18 19">
    <name type="scientific">Acrobeloides nanus</name>
    <dbReference type="NCBI Taxonomy" id="290746"/>
    <lineage>
        <taxon>Eukaryota</taxon>
        <taxon>Metazoa</taxon>
        <taxon>Ecdysozoa</taxon>
        <taxon>Nematoda</taxon>
        <taxon>Chromadorea</taxon>
        <taxon>Rhabditida</taxon>
        <taxon>Tylenchina</taxon>
        <taxon>Cephalobomorpha</taxon>
        <taxon>Cephaloboidea</taxon>
        <taxon>Cephalobidae</taxon>
        <taxon>Acrobeloides</taxon>
    </lineage>
</organism>